<dbReference type="GO" id="GO:0008934">
    <property type="term" value="F:inositol monophosphate 1-phosphatase activity"/>
    <property type="evidence" value="ECO:0007669"/>
    <property type="project" value="TreeGrafter"/>
</dbReference>
<keyword evidence="2 5" id="KW-0479">Metal-binding</keyword>
<feature type="binding site" evidence="5">
    <location>
        <position position="75"/>
    </location>
    <ligand>
        <name>Mg(2+)</name>
        <dbReference type="ChEBI" id="CHEBI:18420"/>
        <label>1</label>
        <note>catalytic</note>
    </ligand>
</feature>
<evidence type="ECO:0000256" key="4">
    <source>
        <dbReference type="ARBA" id="ARBA00022842"/>
    </source>
</evidence>
<keyword evidence="4 5" id="KW-0460">Magnesium</keyword>
<evidence type="ECO:0000313" key="7">
    <source>
        <dbReference type="Proteomes" id="UP000219439"/>
    </source>
</evidence>
<dbReference type="AlphaFoldDB" id="A0A285N8M3"/>
<dbReference type="GO" id="GO:0046854">
    <property type="term" value="P:phosphatidylinositol phosphate biosynthetic process"/>
    <property type="evidence" value="ECO:0007669"/>
    <property type="project" value="InterPro"/>
</dbReference>
<dbReference type="GO" id="GO:0007165">
    <property type="term" value="P:signal transduction"/>
    <property type="evidence" value="ECO:0007669"/>
    <property type="project" value="TreeGrafter"/>
</dbReference>
<evidence type="ECO:0000256" key="3">
    <source>
        <dbReference type="ARBA" id="ARBA00022801"/>
    </source>
</evidence>
<dbReference type="InterPro" id="IPR020583">
    <property type="entry name" value="Inositol_monoP_metal-BS"/>
</dbReference>
<evidence type="ECO:0000256" key="1">
    <source>
        <dbReference type="ARBA" id="ARBA00009759"/>
    </source>
</evidence>
<dbReference type="CDD" id="cd01638">
    <property type="entry name" value="CysQ"/>
    <property type="match status" value="1"/>
</dbReference>
<dbReference type="SUPFAM" id="SSF56655">
    <property type="entry name" value="Carbohydrate phosphatase"/>
    <property type="match status" value="1"/>
</dbReference>
<dbReference type="PRINTS" id="PR00377">
    <property type="entry name" value="IMPHPHTASES"/>
</dbReference>
<reference evidence="6 7" key="1">
    <citation type="submission" date="2017-09" db="EMBL/GenBank/DDBJ databases">
        <authorList>
            <person name="Ehlers B."/>
            <person name="Leendertz F.H."/>
        </authorList>
    </citation>
    <scope>NUCLEOTIDE SEQUENCE [LARGE SCALE GENOMIC DNA]</scope>
    <source>
        <strain evidence="6 7">DSM 18289</strain>
    </source>
</reference>
<sequence>MNDVPAKAQSWQQERNLLEQAARKAGQLALNYFNRDPQVWSKANDSPVTEADLAVDRMLHKDLLGARPGFGWLSEETEDSAERRSKDMVFVVDPIDGTRAFINGEDVWTISIAIVRDDRPVVAALYAPVRDEMYLASHADGAFMNGKAVSVKERKDLSGVRAVGPSSVIRKGPIHDKGANWTGYIGSLAYRVAMLADNKADLALARSGAHDWDLAAADLIISEAGGILREDLGKILTYNKSVPRHGALYACSPELEPVIQPIMPKLKFPARTPRP</sequence>
<dbReference type="RefSeq" id="WP_097151568.1">
    <property type="nucleotide sequence ID" value="NZ_OBEL01000001.1"/>
</dbReference>
<feature type="binding site" evidence="5">
    <location>
        <position position="96"/>
    </location>
    <ligand>
        <name>Mg(2+)</name>
        <dbReference type="ChEBI" id="CHEBI:18420"/>
        <label>1</label>
        <note>catalytic</note>
    </ligand>
</feature>
<dbReference type="PROSITE" id="PS00629">
    <property type="entry name" value="IMP_1"/>
    <property type="match status" value="1"/>
</dbReference>
<proteinExistence type="inferred from homology"/>
<dbReference type="Proteomes" id="UP000219439">
    <property type="component" value="Unassembled WGS sequence"/>
</dbReference>
<protein>
    <submittedName>
        <fullName evidence="6">Myo-inositol-1(Or 4)-monophosphatase</fullName>
    </submittedName>
</protein>
<dbReference type="Gene3D" id="3.40.190.80">
    <property type="match status" value="1"/>
</dbReference>
<dbReference type="EMBL" id="OBEL01000001">
    <property type="protein sequence ID" value="SNZ05844.1"/>
    <property type="molecule type" value="Genomic_DNA"/>
</dbReference>
<comment type="similarity">
    <text evidence="1">Belongs to the inositol monophosphatase superfamily.</text>
</comment>
<name>A0A285N8M3_9HYPH</name>
<gene>
    <name evidence="6" type="ORF">SAMN06265368_0220</name>
</gene>
<organism evidence="6 7">
    <name type="scientific">Cohaesibacter gelatinilyticus</name>
    <dbReference type="NCBI Taxonomy" id="372072"/>
    <lineage>
        <taxon>Bacteria</taxon>
        <taxon>Pseudomonadati</taxon>
        <taxon>Pseudomonadota</taxon>
        <taxon>Alphaproteobacteria</taxon>
        <taxon>Hyphomicrobiales</taxon>
        <taxon>Cohaesibacteraceae</taxon>
    </lineage>
</organism>
<accession>A0A285N8M3</accession>
<dbReference type="GO" id="GO:0046872">
    <property type="term" value="F:metal ion binding"/>
    <property type="evidence" value="ECO:0007669"/>
    <property type="project" value="UniProtKB-KW"/>
</dbReference>
<feature type="binding site" evidence="5">
    <location>
        <position position="93"/>
    </location>
    <ligand>
        <name>Mg(2+)</name>
        <dbReference type="ChEBI" id="CHEBI:18420"/>
        <label>2</label>
    </ligand>
</feature>
<dbReference type="PROSITE" id="PS00630">
    <property type="entry name" value="IMP_2"/>
    <property type="match status" value="1"/>
</dbReference>
<evidence type="ECO:0000313" key="6">
    <source>
        <dbReference type="EMBL" id="SNZ05844.1"/>
    </source>
</evidence>
<keyword evidence="7" id="KW-1185">Reference proteome</keyword>
<comment type="cofactor">
    <cofactor evidence="5">
        <name>Mg(2+)</name>
        <dbReference type="ChEBI" id="CHEBI:18420"/>
    </cofactor>
</comment>
<keyword evidence="3" id="KW-0378">Hydrolase</keyword>
<dbReference type="GO" id="GO:0006020">
    <property type="term" value="P:inositol metabolic process"/>
    <property type="evidence" value="ECO:0007669"/>
    <property type="project" value="TreeGrafter"/>
</dbReference>
<feature type="binding site" evidence="5">
    <location>
        <position position="213"/>
    </location>
    <ligand>
        <name>Mg(2+)</name>
        <dbReference type="ChEBI" id="CHEBI:18420"/>
        <label>1</label>
        <note>catalytic</note>
    </ligand>
</feature>
<feature type="binding site" evidence="5">
    <location>
        <position position="95"/>
    </location>
    <ligand>
        <name>Mg(2+)</name>
        <dbReference type="ChEBI" id="CHEBI:18420"/>
        <label>1</label>
        <note>catalytic</note>
    </ligand>
</feature>
<dbReference type="InterPro" id="IPR000760">
    <property type="entry name" value="Inositol_monophosphatase-like"/>
</dbReference>
<evidence type="ECO:0000256" key="2">
    <source>
        <dbReference type="ARBA" id="ARBA00022723"/>
    </source>
</evidence>
<evidence type="ECO:0000256" key="5">
    <source>
        <dbReference type="PIRSR" id="PIRSR600760-2"/>
    </source>
</evidence>
<dbReference type="Gene3D" id="3.30.540.10">
    <property type="entry name" value="Fructose-1,6-Bisphosphatase, subunit A, domain 1"/>
    <property type="match status" value="1"/>
</dbReference>
<dbReference type="InterPro" id="IPR020550">
    <property type="entry name" value="Inositol_monophosphatase_CS"/>
</dbReference>
<dbReference type="OrthoDB" id="9785695at2"/>
<dbReference type="Pfam" id="PF00459">
    <property type="entry name" value="Inositol_P"/>
    <property type="match status" value="1"/>
</dbReference>
<dbReference type="PANTHER" id="PTHR20854:SF4">
    <property type="entry name" value="INOSITOL-1-MONOPHOSPHATASE-RELATED"/>
    <property type="match status" value="1"/>
</dbReference>
<dbReference type="PANTHER" id="PTHR20854">
    <property type="entry name" value="INOSITOL MONOPHOSPHATASE"/>
    <property type="match status" value="1"/>
</dbReference>